<dbReference type="NCBIfam" id="TIGR00083">
    <property type="entry name" value="ribF"/>
    <property type="match status" value="1"/>
</dbReference>
<dbReference type="SMART" id="SM00904">
    <property type="entry name" value="Flavokinase"/>
    <property type="match status" value="1"/>
</dbReference>
<dbReference type="Gene3D" id="3.40.50.620">
    <property type="entry name" value="HUPs"/>
    <property type="match status" value="1"/>
</dbReference>
<keyword evidence="9 15" id="KW-0418">Kinase</keyword>
<evidence type="ECO:0000256" key="10">
    <source>
        <dbReference type="ARBA" id="ARBA00022827"/>
    </source>
</evidence>
<comment type="similarity">
    <text evidence="15">Belongs to the ribF family.</text>
</comment>
<evidence type="ECO:0000259" key="16">
    <source>
        <dbReference type="SMART" id="SM00904"/>
    </source>
</evidence>
<keyword evidence="7 15" id="KW-0548">Nucleotidyltransferase</keyword>
<sequence>MSRLVRDVEGGPLATQPSVVCIGAFDGLHVGHQALVRHTLARARSIGALAGVISFDPLPREFLLGAEAPPRVASARDRFERLRAMGVDLVGLLRFNARLASMSAEDFVTRVLVGRWQVAEVWVGEDFRFGHKRRGDLALLRQMGETLGFRAEAIETHEIDGQRVSSSAVRAALAVGDFDTVERALGRPYSISGKVIRGRQLGRELGYPTANQRLAGVRPALTGIFATRVHGVGERPWPAVSSLGTRPTVDGVEPLLETHLFDFDGDLYGRRIEVEFVARLRDELKFESLEALTEQMHRDAAQARAILAAQASLSNNVDRKSA</sequence>
<reference evidence="17" key="1">
    <citation type="submission" date="2022-04" db="EMBL/GenBank/DDBJ databases">
        <title>Lysobacter sp. CAU 1642 isolated from sea sand.</title>
        <authorList>
            <person name="Kim W."/>
        </authorList>
    </citation>
    <scope>NUCLEOTIDE SEQUENCE</scope>
    <source>
        <strain evidence="17">CAU 1642</strain>
    </source>
</reference>
<comment type="catalytic activity">
    <reaction evidence="13 15">
        <text>riboflavin + ATP = FMN + ADP + H(+)</text>
        <dbReference type="Rhea" id="RHEA:14357"/>
        <dbReference type="ChEBI" id="CHEBI:15378"/>
        <dbReference type="ChEBI" id="CHEBI:30616"/>
        <dbReference type="ChEBI" id="CHEBI:57986"/>
        <dbReference type="ChEBI" id="CHEBI:58210"/>
        <dbReference type="ChEBI" id="CHEBI:456216"/>
        <dbReference type="EC" id="2.7.1.26"/>
    </reaction>
</comment>
<dbReference type="NCBIfam" id="NF004159">
    <property type="entry name" value="PRK05627.1-2"/>
    <property type="match status" value="1"/>
</dbReference>
<comment type="pathway">
    <text evidence="3 15">Cofactor biosynthesis; FMN biosynthesis; FMN from riboflavin (ATP route): step 1/1.</text>
</comment>
<dbReference type="InterPro" id="IPR023465">
    <property type="entry name" value="Riboflavin_kinase_dom_sf"/>
</dbReference>
<evidence type="ECO:0000256" key="5">
    <source>
        <dbReference type="ARBA" id="ARBA00022643"/>
    </source>
</evidence>
<dbReference type="GO" id="GO:0008531">
    <property type="term" value="F:riboflavin kinase activity"/>
    <property type="evidence" value="ECO:0007669"/>
    <property type="project" value="UniProtKB-EC"/>
</dbReference>
<dbReference type="EC" id="2.7.7.2" evidence="15"/>
<comment type="caution">
    <text evidence="17">The sequence shown here is derived from an EMBL/GenBank/DDBJ whole genome shotgun (WGS) entry which is preliminary data.</text>
</comment>
<evidence type="ECO:0000256" key="11">
    <source>
        <dbReference type="ARBA" id="ARBA00022840"/>
    </source>
</evidence>
<proteinExistence type="inferred from homology"/>
<dbReference type="Pfam" id="PF06574">
    <property type="entry name" value="FAD_syn"/>
    <property type="match status" value="1"/>
</dbReference>
<comment type="function">
    <text evidence="1">Catalyzes the phosphorylation of riboflavin to FMN followed by the adenylation of FMN to FAD.</text>
</comment>
<organism evidence="17 18">
    <name type="scientific">Pseudomarimonas salicorniae</name>
    <dbReference type="NCBI Taxonomy" id="2933270"/>
    <lineage>
        <taxon>Bacteria</taxon>
        <taxon>Pseudomonadati</taxon>
        <taxon>Pseudomonadota</taxon>
        <taxon>Gammaproteobacteria</taxon>
        <taxon>Lysobacterales</taxon>
        <taxon>Lysobacteraceae</taxon>
        <taxon>Pseudomarimonas</taxon>
    </lineage>
</organism>
<dbReference type="Proteomes" id="UP001431449">
    <property type="component" value="Unassembled WGS sequence"/>
</dbReference>
<dbReference type="PANTHER" id="PTHR22749:SF6">
    <property type="entry name" value="RIBOFLAVIN KINASE"/>
    <property type="match status" value="1"/>
</dbReference>
<comment type="catalytic activity">
    <reaction evidence="14 15">
        <text>FMN + ATP + H(+) = FAD + diphosphate</text>
        <dbReference type="Rhea" id="RHEA:17237"/>
        <dbReference type="ChEBI" id="CHEBI:15378"/>
        <dbReference type="ChEBI" id="CHEBI:30616"/>
        <dbReference type="ChEBI" id="CHEBI:33019"/>
        <dbReference type="ChEBI" id="CHEBI:57692"/>
        <dbReference type="ChEBI" id="CHEBI:58210"/>
        <dbReference type="EC" id="2.7.7.2"/>
    </reaction>
</comment>
<keyword evidence="18" id="KW-1185">Reference proteome</keyword>
<keyword evidence="11 15" id="KW-0067">ATP-binding</keyword>
<keyword evidence="4 15" id="KW-0285">Flavoprotein</keyword>
<protein>
    <recommendedName>
        <fullName evidence="15">Riboflavin biosynthesis protein</fullName>
    </recommendedName>
    <domain>
        <recommendedName>
            <fullName evidence="15">Riboflavin kinase</fullName>
            <ecNumber evidence="15">2.7.1.26</ecNumber>
        </recommendedName>
        <alternativeName>
            <fullName evidence="15">Flavokinase</fullName>
        </alternativeName>
    </domain>
    <domain>
        <recommendedName>
            <fullName evidence="15">FMN adenylyltransferase</fullName>
            <ecNumber evidence="15">2.7.7.2</ecNumber>
        </recommendedName>
        <alternativeName>
            <fullName evidence="15">FAD pyrophosphorylase</fullName>
        </alternativeName>
        <alternativeName>
            <fullName evidence="15">FAD synthase</fullName>
        </alternativeName>
    </domain>
</protein>
<dbReference type="Gene3D" id="2.40.30.30">
    <property type="entry name" value="Riboflavin kinase-like"/>
    <property type="match status" value="1"/>
</dbReference>
<dbReference type="CDD" id="cd02064">
    <property type="entry name" value="FAD_synthetase_N"/>
    <property type="match status" value="1"/>
</dbReference>
<keyword evidence="6 15" id="KW-0808">Transferase</keyword>
<evidence type="ECO:0000256" key="12">
    <source>
        <dbReference type="ARBA" id="ARBA00023268"/>
    </source>
</evidence>
<keyword evidence="5 15" id="KW-0288">FMN</keyword>
<evidence type="ECO:0000256" key="14">
    <source>
        <dbReference type="ARBA" id="ARBA00049494"/>
    </source>
</evidence>
<dbReference type="PANTHER" id="PTHR22749">
    <property type="entry name" value="RIBOFLAVIN KINASE/FMN ADENYLYLTRANSFERASE"/>
    <property type="match status" value="1"/>
</dbReference>
<accession>A0ABT0GF90</accession>
<dbReference type="InterPro" id="IPR023468">
    <property type="entry name" value="Riboflavin_kinase"/>
</dbReference>
<evidence type="ECO:0000256" key="15">
    <source>
        <dbReference type="PIRNR" id="PIRNR004491"/>
    </source>
</evidence>
<evidence type="ECO:0000313" key="17">
    <source>
        <dbReference type="EMBL" id="MCK7593209.1"/>
    </source>
</evidence>
<dbReference type="PIRSF" id="PIRSF004491">
    <property type="entry name" value="FAD_Synth"/>
    <property type="match status" value="1"/>
</dbReference>
<dbReference type="GO" id="GO:0003919">
    <property type="term" value="F:FMN adenylyltransferase activity"/>
    <property type="evidence" value="ECO:0007669"/>
    <property type="project" value="UniProtKB-EC"/>
</dbReference>
<evidence type="ECO:0000256" key="8">
    <source>
        <dbReference type="ARBA" id="ARBA00022741"/>
    </source>
</evidence>
<evidence type="ECO:0000256" key="9">
    <source>
        <dbReference type="ARBA" id="ARBA00022777"/>
    </source>
</evidence>
<dbReference type="InterPro" id="IPR002606">
    <property type="entry name" value="Riboflavin_kinase_bac"/>
</dbReference>
<keyword evidence="10 15" id="KW-0274">FAD</keyword>
<dbReference type="EMBL" id="JALNMH010000004">
    <property type="protein sequence ID" value="MCK7593209.1"/>
    <property type="molecule type" value="Genomic_DNA"/>
</dbReference>
<evidence type="ECO:0000256" key="2">
    <source>
        <dbReference type="ARBA" id="ARBA00004726"/>
    </source>
</evidence>
<dbReference type="SUPFAM" id="SSF82114">
    <property type="entry name" value="Riboflavin kinase-like"/>
    <property type="match status" value="1"/>
</dbReference>
<feature type="domain" description="Riboflavin kinase" evidence="16">
    <location>
        <begin position="184"/>
        <end position="308"/>
    </location>
</feature>
<keyword evidence="8 15" id="KW-0547">Nucleotide-binding</keyword>
<dbReference type="RefSeq" id="WP_248206442.1">
    <property type="nucleotide sequence ID" value="NZ_JALNMH010000004.1"/>
</dbReference>
<evidence type="ECO:0000313" key="18">
    <source>
        <dbReference type="Proteomes" id="UP001431449"/>
    </source>
</evidence>
<evidence type="ECO:0000256" key="6">
    <source>
        <dbReference type="ARBA" id="ARBA00022679"/>
    </source>
</evidence>
<dbReference type="NCBIfam" id="NF004160">
    <property type="entry name" value="PRK05627.1-3"/>
    <property type="match status" value="1"/>
</dbReference>
<evidence type="ECO:0000256" key="13">
    <source>
        <dbReference type="ARBA" id="ARBA00047880"/>
    </source>
</evidence>
<evidence type="ECO:0000256" key="4">
    <source>
        <dbReference type="ARBA" id="ARBA00022630"/>
    </source>
</evidence>
<dbReference type="EC" id="2.7.1.26" evidence="15"/>
<evidence type="ECO:0000256" key="7">
    <source>
        <dbReference type="ARBA" id="ARBA00022695"/>
    </source>
</evidence>
<comment type="pathway">
    <text evidence="2 15">Cofactor biosynthesis; FAD biosynthesis; FAD from FMN: step 1/1.</text>
</comment>
<name>A0ABT0GF90_9GAMM</name>
<evidence type="ECO:0000256" key="1">
    <source>
        <dbReference type="ARBA" id="ARBA00002121"/>
    </source>
</evidence>
<dbReference type="SUPFAM" id="SSF52374">
    <property type="entry name" value="Nucleotidylyl transferase"/>
    <property type="match status" value="1"/>
</dbReference>
<dbReference type="InterPro" id="IPR014729">
    <property type="entry name" value="Rossmann-like_a/b/a_fold"/>
</dbReference>
<dbReference type="Pfam" id="PF01687">
    <property type="entry name" value="Flavokinase"/>
    <property type="match status" value="1"/>
</dbReference>
<dbReference type="NCBIfam" id="NF004163">
    <property type="entry name" value="PRK05627.1-6"/>
    <property type="match status" value="1"/>
</dbReference>
<keyword evidence="12" id="KW-0511">Multifunctional enzyme</keyword>
<evidence type="ECO:0000256" key="3">
    <source>
        <dbReference type="ARBA" id="ARBA00005201"/>
    </source>
</evidence>
<dbReference type="InterPro" id="IPR015865">
    <property type="entry name" value="Riboflavin_kinase_bac/euk"/>
</dbReference>
<gene>
    <name evidence="17" type="ORF">M0G41_05935</name>
</gene>
<dbReference type="InterPro" id="IPR015864">
    <property type="entry name" value="FAD_synthase"/>
</dbReference>